<reference evidence="4 5" key="1">
    <citation type="submission" date="2017-03" db="EMBL/GenBank/DDBJ databases">
        <title>Widespread Adenine N6-methylation of Active Genes in Fungi.</title>
        <authorList>
            <consortium name="DOE Joint Genome Institute"/>
            <person name="Mondo S.J."/>
            <person name="Dannebaum R.O."/>
            <person name="Kuo R.C."/>
            <person name="Louie K.B."/>
            <person name="Bewick A.J."/>
            <person name="Labutti K."/>
            <person name="Haridas S."/>
            <person name="Kuo A."/>
            <person name="Salamov A."/>
            <person name="Ahrendt S.R."/>
            <person name="Lau R."/>
            <person name="Bowen B.P."/>
            <person name="Lipzen A."/>
            <person name="Sullivan W."/>
            <person name="Andreopoulos W.B."/>
            <person name="Clum A."/>
            <person name="Lindquist E."/>
            <person name="Daum C."/>
            <person name="Northen T.R."/>
            <person name="Ramamoorthy G."/>
            <person name="Schmitz R.J."/>
            <person name="Gryganskyi A."/>
            <person name="Culley D."/>
            <person name="Magnuson J."/>
            <person name="James T.Y."/>
            <person name="O'Malley M.A."/>
            <person name="Stajich J.E."/>
            <person name="Spatafora J.W."/>
            <person name="Visel A."/>
            <person name="Grigoriev I.V."/>
        </authorList>
    </citation>
    <scope>NUCLEOTIDE SEQUENCE [LARGE SCALE GENOMIC DNA]</scope>
    <source>
        <strain evidence="4 5">NRRL Y-17943</strain>
    </source>
</reference>
<dbReference type="InterPro" id="IPR023780">
    <property type="entry name" value="Chromo_domain"/>
</dbReference>
<dbReference type="Pfam" id="PF00385">
    <property type="entry name" value="Chromo"/>
    <property type="match status" value="1"/>
</dbReference>
<evidence type="ECO:0000313" key="5">
    <source>
        <dbReference type="Proteomes" id="UP000193218"/>
    </source>
</evidence>
<dbReference type="GO" id="GO:0005634">
    <property type="term" value="C:nucleus"/>
    <property type="evidence" value="ECO:0007669"/>
    <property type="project" value="UniProtKB-SubCell"/>
</dbReference>
<evidence type="ECO:0000313" key="4">
    <source>
        <dbReference type="EMBL" id="ORX39837.1"/>
    </source>
</evidence>
<dbReference type="OrthoDB" id="2564331at2759"/>
<comment type="caution">
    <text evidence="4">The sequence shown here is derived from an EMBL/GenBank/DDBJ whole genome shotgun (WGS) entry which is preliminary data.</text>
</comment>
<dbReference type="SMART" id="SM00298">
    <property type="entry name" value="CHROMO"/>
    <property type="match status" value="1"/>
</dbReference>
<dbReference type="AlphaFoldDB" id="A0A1Y1UQK6"/>
<dbReference type="InParanoid" id="A0A1Y1UQK6"/>
<dbReference type="PANTHER" id="PTHR22812">
    <property type="entry name" value="CHROMOBOX PROTEIN"/>
    <property type="match status" value="1"/>
</dbReference>
<evidence type="ECO:0000256" key="1">
    <source>
        <dbReference type="ARBA" id="ARBA00004123"/>
    </source>
</evidence>
<dbReference type="Gene3D" id="2.40.50.40">
    <property type="match status" value="1"/>
</dbReference>
<dbReference type="InterPro" id="IPR000953">
    <property type="entry name" value="Chromo/chromo_shadow_dom"/>
</dbReference>
<dbReference type="SUPFAM" id="SSF54160">
    <property type="entry name" value="Chromo domain-like"/>
    <property type="match status" value="1"/>
</dbReference>
<feature type="domain" description="Chromo" evidence="3">
    <location>
        <begin position="38"/>
        <end position="104"/>
    </location>
</feature>
<evidence type="ECO:0000259" key="3">
    <source>
        <dbReference type="PROSITE" id="PS50013"/>
    </source>
</evidence>
<dbReference type="EMBL" id="NBSH01000002">
    <property type="protein sequence ID" value="ORX39837.1"/>
    <property type="molecule type" value="Genomic_DNA"/>
</dbReference>
<gene>
    <name evidence="4" type="ORF">BD324DRAFT_238302</name>
</gene>
<dbReference type="GeneID" id="33554059"/>
<keyword evidence="2" id="KW-0539">Nucleus</keyword>
<dbReference type="CDD" id="cd18964">
    <property type="entry name" value="chromodomain"/>
    <property type="match status" value="1"/>
</dbReference>
<dbReference type="STRING" id="4999.A0A1Y1UQK6"/>
<proteinExistence type="predicted"/>
<dbReference type="InterPro" id="IPR016197">
    <property type="entry name" value="Chromo-like_dom_sf"/>
</dbReference>
<accession>A0A1Y1UQK6</accession>
<dbReference type="PROSITE" id="PS50013">
    <property type="entry name" value="CHROMO_2"/>
    <property type="match status" value="1"/>
</dbReference>
<keyword evidence="5" id="KW-1185">Reference proteome</keyword>
<sequence>MYQTRLCIKVDDKACSRHTNMCRARQRVITTEDDANVFLVEKIIGRKAISRNKDGTRNFVSLVKWLNYPVEDSTWEPKENIEPHTEALLARYEKERVEQNLSRAAKVVILKEYADHFDMDGNPLVKSGQ</sequence>
<organism evidence="4 5">
    <name type="scientific">Kockovaella imperatae</name>
    <dbReference type="NCBI Taxonomy" id="4999"/>
    <lineage>
        <taxon>Eukaryota</taxon>
        <taxon>Fungi</taxon>
        <taxon>Dikarya</taxon>
        <taxon>Basidiomycota</taxon>
        <taxon>Agaricomycotina</taxon>
        <taxon>Tremellomycetes</taxon>
        <taxon>Tremellales</taxon>
        <taxon>Cuniculitremaceae</taxon>
        <taxon>Kockovaella</taxon>
    </lineage>
</organism>
<protein>
    <recommendedName>
        <fullName evidence="3">Chromo domain-containing protein</fullName>
    </recommendedName>
</protein>
<dbReference type="InterPro" id="IPR051219">
    <property type="entry name" value="Heterochromatin_chromo-domain"/>
</dbReference>
<name>A0A1Y1UQK6_9TREE</name>
<evidence type="ECO:0000256" key="2">
    <source>
        <dbReference type="ARBA" id="ARBA00023242"/>
    </source>
</evidence>
<comment type="subcellular location">
    <subcellularLocation>
        <location evidence="1">Nucleus</location>
    </subcellularLocation>
</comment>
<dbReference type="RefSeq" id="XP_021873622.1">
    <property type="nucleotide sequence ID" value="XM_022012251.1"/>
</dbReference>
<dbReference type="Proteomes" id="UP000193218">
    <property type="component" value="Unassembled WGS sequence"/>
</dbReference>
<dbReference type="GO" id="GO:0006338">
    <property type="term" value="P:chromatin remodeling"/>
    <property type="evidence" value="ECO:0007669"/>
    <property type="project" value="UniProtKB-ARBA"/>
</dbReference>